<gene>
    <name evidence="2" type="ORF">PENVUL_c032G03894</name>
</gene>
<reference evidence="3" key="1">
    <citation type="journal article" date="2017" name="Nat. Microbiol.">
        <title>Global analysis of biosynthetic gene clusters reveals vast potential of secondary metabolite production in Penicillium species.</title>
        <authorList>
            <person name="Nielsen J.C."/>
            <person name="Grijseels S."/>
            <person name="Prigent S."/>
            <person name="Ji B."/>
            <person name="Dainat J."/>
            <person name="Nielsen K.F."/>
            <person name="Frisvad J.C."/>
            <person name="Workman M."/>
            <person name="Nielsen J."/>
        </authorList>
    </citation>
    <scope>NUCLEOTIDE SEQUENCE [LARGE SCALE GENOMIC DNA]</scope>
    <source>
        <strain evidence="3">IBT 29486</strain>
    </source>
</reference>
<proteinExistence type="predicted"/>
<dbReference type="EMBL" id="MDYP01000032">
    <property type="protein sequence ID" value="OQE04501.1"/>
    <property type="molecule type" value="Genomic_DNA"/>
</dbReference>
<dbReference type="STRING" id="29845.A0A1V6RRV0"/>
<evidence type="ECO:0000313" key="3">
    <source>
        <dbReference type="Proteomes" id="UP000191518"/>
    </source>
</evidence>
<dbReference type="OrthoDB" id="1937642at2759"/>
<dbReference type="Proteomes" id="UP000191518">
    <property type="component" value="Unassembled WGS sequence"/>
</dbReference>
<keyword evidence="1" id="KW-1133">Transmembrane helix</keyword>
<keyword evidence="1" id="KW-0472">Membrane</keyword>
<sequence length="478" mass="52547">MPSTAAALRQQWEEPADIFTVLLIIGGEIIQCALGAVSGGTLTPVTFSYGWAAYALSALLSTMGECQLMPGSPIPNLLVINVNTGYPRVNRSWTLGRLFQTYKYWMPQEVRTRVEHPIRINLDEETALPSEFQTPIGTGDEALLCVAPLCVAVYDWDVDMTEETKKKKKNKPGTQGHDWVWGLGLVVTVIQLGVSIIPFVLYDDWRVFLVTGGGTVLAYLYGALPQWRKEKWACRKGYPKKHVALTMGNGTQHVVIIRGHSQGLDLEDLAGGQVRDAPDPGLSRVTNLLRSDRATQVLTFVFAILWLLLLITSTGIETHTWYLLAVGGMGTMHNLIVAGAPRRPDMLGIPIKLATSEGEKSGIVNQISSVTEAGDGQVVKGDGQVAAAAGQAAQQGSLTNVFAEVKIMFTLMELELAYKGFGKALLGEFFPGTLRDWEKEWWKSDDAKLRKDVLKAKRSAEYQNRRKSATHHTVDQPL</sequence>
<dbReference type="AlphaFoldDB" id="A0A1V6RRV0"/>
<name>A0A1V6RRV0_9EURO</name>
<evidence type="ECO:0000313" key="2">
    <source>
        <dbReference type="EMBL" id="OQE04501.1"/>
    </source>
</evidence>
<organism evidence="2 3">
    <name type="scientific">Penicillium vulpinum</name>
    <dbReference type="NCBI Taxonomy" id="29845"/>
    <lineage>
        <taxon>Eukaryota</taxon>
        <taxon>Fungi</taxon>
        <taxon>Dikarya</taxon>
        <taxon>Ascomycota</taxon>
        <taxon>Pezizomycotina</taxon>
        <taxon>Eurotiomycetes</taxon>
        <taxon>Eurotiomycetidae</taxon>
        <taxon>Eurotiales</taxon>
        <taxon>Aspergillaceae</taxon>
        <taxon>Penicillium</taxon>
    </lineage>
</organism>
<feature type="transmembrane region" description="Helical" evidence="1">
    <location>
        <begin position="322"/>
        <end position="340"/>
    </location>
</feature>
<feature type="transmembrane region" description="Helical" evidence="1">
    <location>
        <begin position="297"/>
        <end position="316"/>
    </location>
</feature>
<feature type="transmembrane region" description="Helical" evidence="1">
    <location>
        <begin position="207"/>
        <end position="224"/>
    </location>
</feature>
<keyword evidence="1" id="KW-0812">Transmembrane</keyword>
<keyword evidence="3" id="KW-1185">Reference proteome</keyword>
<evidence type="ECO:0000256" key="1">
    <source>
        <dbReference type="SAM" id="Phobius"/>
    </source>
</evidence>
<accession>A0A1V6RRV0</accession>
<protein>
    <submittedName>
        <fullName evidence="2">Uncharacterized protein</fullName>
    </submittedName>
</protein>
<comment type="caution">
    <text evidence="2">The sequence shown here is derived from an EMBL/GenBank/DDBJ whole genome shotgun (WGS) entry which is preliminary data.</text>
</comment>
<feature type="transmembrane region" description="Helical" evidence="1">
    <location>
        <begin position="179"/>
        <end position="201"/>
    </location>
</feature>